<dbReference type="Proteomes" id="UP001629744">
    <property type="component" value="Unassembled WGS sequence"/>
</dbReference>
<evidence type="ECO:0000313" key="2">
    <source>
        <dbReference type="EMBL" id="MFM1727192.1"/>
    </source>
</evidence>
<dbReference type="EMBL" id="JBDLNU010000001">
    <property type="protein sequence ID" value="MFM1727192.1"/>
    <property type="molecule type" value="Genomic_DNA"/>
</dbReference>
<name>A0ABW9FNV6_9NOCA</name>
<sequence length="187" mass="20478">MTPAPPSTPLRTALPDCKPAAGQPPRALGHTAQMGYGRRCFIESGLGRGKSIDLTHALPLLGTDAALKDDVPDTVLRNRAGHIRGGAAIVHERIGATSRRIHPMQRVDTGCREDDGVRVELVDLDHVDLGTDVRRQPIRVSCERKWPHTCTDEHGDDMTANVSCRSSDGYTHDDFLSSRSIAQPFRR</sequence>
<comment type="caution">
    <text evidence="2">The sequence shown here is derived from an EMBL/GenBank/DDBJ whole genome shotgun (WGS) entry which is preliminary data.</text>
</comment>
<reference evidence="2 3" key="1">
    <citation type="submission" date="2023-11" db="EMBL/GenBank/DDBJ databases">
        <authorList>
            <person name="Val-Calvo J."/>
            <person name="Scortti M."/>
            <person name="Vazquez-Boland J."/>
        </authorList>
    </citation>
    <scope>NUCLEOTIDE SEQUENCE [LARGE SCALE GENOMIC DNA]</scope>
    <source>
        <strain evidence="2 3">DSM 46662</strain>
    </source>
</reference>
<evidence type="ECO:0000313" key="3">
    <source>
        <dbReference type="Proteomes" id="UP001629744"/>
    </source>
</evidence>
<accession>A0ABW9FNV6</accession>
<feature type="region of interest" description="Disordered" evidence="1">
    <location>
        <begin position="1"/>
        <end position="30"/>
    </location>
</feature>
<evidence type="ECO:0000256" key="1">
    <source>
        <dbReference type="SAM" id="MobiDB-lite"/>
    </source>
</evidence>
<protein>
    <submittedName>
        <fullName evidence="2">Uncharacterized protein</fullName>
    </submittedName>
</protein>
<proteinExistence type="predicted"/>
<organism evidence="2 3">
    <name type="scientific">Prescottella soli</name>
    <dbReference type="NCBI Taxonomy" id="1543852"/>
    <lineage>
        <taxon>Bacteria</taxon>
        <taxon>Bacillati</taxon>
        <taxon>Actinomycetota</taxon>
        <taxon>Actinomycetes</taxon>
        <taxon>Mycobacteriales</taxon>
        <taxon>Nocardiaceae</taxon>
        <taxon>Prescottella</taxon>
    </lineage>
</organism>
<gene>
    <name evidence="2" type="ORF">ABEU19_000643</name>
</gene>
<keyword evidence="3" id="KW-1185">Reference proteome</keyword>